<keyword evidence="1" id="KW-0175">Coiled coil</keyword>
<feature type="compositionally biased region" description="Basic and acidic residues" evidence="2">
    <location>
        <begin position="577"/>
        <end position="601"/>
    </location>
</feature>
<feature type="compositionally biased region" description="Low complexity" evidence="2">
    <location>
        <begin position="427"/>
        <end position="447"/>
    </location>
</feature>
<sequence>MSRALKNYKKDYYQTFRETLIKERHQKLLKEREDIIVWLRNIFSQTDLSNDEFFSSSGIYMCQLLNILRPTEKIRYVLTNFTITQTTENLKSYHEAIVNEFGFEKSGLFEVTEFFNDPTLPKTQLVPTLNYLKDWFYTKGIEKNSDIKFRNVFVTKKDLDPKGELYLKLQQLIVKKKTNLEDSENIHLTIEIENQFFKDPSGSDFDTNSKSELSEPSSFSFQNSQSDENSEDSEKSDKSEKSGKGISFLDEIDQKNKENRDSKKSPSESEQKLKDNTSSSSGFNSDSDSNSDLNFSDEREQDKAKPKPKPNLKASVVVNDYKPSLDNESEKKSEKEKEKESGSESESESESNNDKDKENNTKIKETTMEMEMEKKNPELEEKSNPKENFRSDSNITGSESKSEPESENEIGNENESKSESESDNNKSSDSNSNSNSDSGSSRGFSQKSKSESENKHKNKSSSSEYSGEISREFRSGFSSESTENEKEKKSSDFDIEKNSESENESKSESESDNSSESKIKSENDKDKENNKIKETVIARTTKMEMEMEVEMGNKNLEEKSNPKENSRSDSNITGRKSQTEPEKEKEIGNENKSESDSDNKNKSSSSGDFSSSSNEGNTGSENTNKKKNESESDNKNKSSSSSDFSSEFSSEFSCGFSSESNSENDQEDEKIGSEYENEIISEDELQLLTILKNLKKEKKKYQKEHNELKIQLNTLNLKIKNEQNYDTKGKTNFHPFGESETENTSSDFSSELSTELYEMKMLNKGSVKKRKCQGQDNDNKSLATSTVSSSISLGIDRSTGRQTFRKGSMMGSGVLLAKCYPLFQKYLELQYEEIYPKTENKKFLQLENVKTRIEEMYQYDRGLLECFFLINTFKEWPTIRKSTISPEKLFKRNKDKRFRSQMKKYITAISRRFERVQQQNEIWLRMGRFYHNIRIDDSSCGLFRNGKIWFSKKLLRITINGIGTILELKWKDSIRILLDTQKKLNFMLIDNGKSNQVIIRALNPQSRRVIVFLLMKYFQSKGKNKIIGKNDENINFNNINIKPNSNKSNLFNLSVMPPLYSPKSYEKKHFINNQNMFSRRFFNQKLNRFQIQSLETNKVIFIVHIPFKKNVPFEPGFIFIEKTGFKIRIKYKKFIKFSSKDPYRFSIHPKQKRVIEISSSSSNLGKYTIIALNAQQAQLILKVISYFRKQY</sequence>
<dbReference type="EMBL" id="JANTQA010000030">
    <property type="protein sequence ID" value="KAJ3440451.1"/>
    <property type="molecule type" value="Genomic_DNA"/>
</dbReference>
<feature type="compositionally biased region" description="Basic and acidic residues" evidence="2">
    <location>
        <begin position="252"/>
        <end position="275"/>
    </location>
</feature>
<organism evidence="3 4">
    <name type="scientific">Anaeramoeba flamelloides</name>
    <dbReference type="NCBI Taxonomy" id="1746091"/>
    <lineage>
        <taxon>Eukaryota</taxon>
        <taxon>Metamonada</taxon>
        <taxon>Anaeramoebidae</taxon>
        <taxon>Anaeramoeba</taxon>
    </lineage>
</organism>
<evidence type="ECO:0000256" key="1">
    <source>
        <dbReference type="SAM" id="Coils"/>
    </source>
</evidence>
<dbReference type="Proteomes" id="UP001146793">
    <property type="component" value="Unassembled WGS sequence"/>
</dbReference>
<feature type="compositionally biased region" description="Basic and acidic residues" evidence="2">
    <location>
        <begin position="414"/>
        <end position="426"/>
    </location>
</feature>
<dbReference type="CDD" id="cd00014">
    <property type="entry name" value="CH_SF"/>
    <property type="match status" value="1"/>
</dbReference>
<feature type="compositionally biased region" description="Basic and acidic residues" evidence="2">
    <location>
        <begin position="623"/>
        <end position="636"/>
    </location>
</feature>
<comment type="caution">
    <text evidence="3">The sequence shown here is derived from an EMBL/GenBank/DDBJ whole genome shotgun (WGS) entry which is preliminary data.</text>
</comment>
<feature type="compositionally biased region" description="Basic and acidic residues" evidence="2">
    <location>
        <begin position="296"/>
        <end position="305"/>
    </location>
</feature>
<feature type="compositionally biased region" description="Basic and acidic residues" evidence="2">
    <location>
        <begin position="352"/>
        <end position="390"/>
    </location>
</feature>
<feature type="region of interest" description="Disordered" evidence="2">
    <location>
        <begin position="201"/>
        <end position="671"/>
    </location>
</feature>
<protein>
    <recommendedName>
        <fullName evidence="5">Calponin-homology (CH) domain-containing protein</fullName>
    </recommendedName>
</protein>
<accession>A0AAV7ZH75</accession>
<gene>
    <name evidence="3" type="ORF">M0812_14119</name>
</gene>
<feature type="compositionally biased region" description="Low complexity" evidence="2">
    <location>
        <begin position="637"/>
        <end position="661"/>
    </location>
</feature>
<evidence type="ECO:0000313" key="4">
    <source>
        <dbReference type="Proteomes" id="UP001146793"/>
    </source>
</evidence>
<evidence type="ECO:0008006" key="5">
    <source>
        <dbReference type="Google" id="ProtNLM"/>
    </source>
</evidence>
<feature type="coiled-coil region" evidence="1">
    <location>
        <begin position="684"/>
        <end position="725"/>
    </location>
</feature>
<feature type="compositionally biased region" description="Low complexity" evidence="2">
    <location>
        <begin position="602"/>
        <end position="622"/>
    </location>
</feature>
<feature type="compositionally biased region" description="Basic and acidic residues" evidence="2">
    <location>
        <begin position="483"/>
        <end position="545"/>
    </location>
</feature>
<evidence type="ECO:0000256" key="2">
    <source>
        <dbReference type="SAM" id="MobiDB-lite"/>
    </source>
</evidence>
<feature type="compositionally biased region" description="Basic and acidic residues" evidence="2">
    <location>
        <begin position="555"/>
        <end position="567"/>
    </location>
</feature>
<feature type="compositionally biased region" description="Basic and acidic residues" evidence="2">
    <location>
        <begin position="323"/>
        <end position="342"/>
    </location>
</feature>
<feature type="compositionally biased region" description="Low complexity" evidence="2">
    <location>
        <begin position="214"/>
        <end position="227"/>
    </location>
</feature>
<dbReference type="SUPFAM" id="SSF47576">
    <property type="entry name" value="Calponin-homology domain, CH-domain"/>
    <property type="match status" value="1"/>
</dbReference>
<evidence type="ECO:0000313" key="3">
    <source>
        <dbReference type="EMBL" id="KAJ3440451.1"/>
    </source>
</evidence>
<reference evidence="3" key="1">
    <citation type="submission" date="2022-08" db="EMBL/GenBank/DDBJ databases">
        <title>Novel sulphate-reducing endosymbionts in the free-living metamonad Anaeramoeba.</title>
        <authorList>
            <person name="Jerlstrom-Hultqvist J."/>
            <person name="Cepicka I."/>
            <person name="Gallot-Lavallee L."/>
            <person name="Salas-Leiva D."/>
            <person name="Curtis B.A."/>
            <person name="Zahonova K."/>
            <person name="Pipaliya S."/>
            <person name="Dacks J."/>
            <person name="Roger A.J."/>
        </authorList>
    </citation>
    <scope>NUCLEOTIDE SEQUENCE</scope>
    <source>
        <strain evidence="3">Busselton2</strain>
    </source>
</reference>
<feature type="compositionally biased region" description="Low complexity" evidence="2">
    <location>
        <begin position="276"/>
        <end position="294"/>
    </location>
</feature>
<name>A0AAV7ZH75_9EUKA</name>
<dbReference type="InterPro" id="IPR036872">
    <property type="entry name" value="CH_dom_sf"/>
</dbReference>
<dbReference type="AlphaFoldDB" id="A0AAV7ZH75"/>
<feature type="compositionally biased region" description="Basic and acidic residues" evidence="2">
    <location>
        <begin position="232"/>
        <end position="243"/>
    </location>
</feature>
<proteinExistence type="predicted"/>